<dbReference type="Gene3D" id="3.90.226.10">
    <property type="entry name" value="2-enoyl-CoA Hydratase, Chain A, domain 1"/>
    <property type="match status" value="2"/>
</dbReference>
<dbReference type="Pfam" id="PF01039">
    <property type="entry name" value="Carboxyl_trans"/>
    <property type="match status" value="1"/>
</dbReference>
<dbReference type="PROSITE" id="PS50989">
    <property type="entry name" value="COA_CT_CTER"/>
    <property type="match status" value="1"/>
</dbReference>
<feature type="domain" description="CoA carboxyltransferase N-terminal" evidence="2">
    <location>
        <begin position="4"/>
        <end position="260"/>
    </location>
</feature>
<sequence length="517" mass="55460">MAISKALADELEKRRTAALEGGGKEKADGRHAKGRMTARERLEALYSEGTFQEFGLHAQHNTRHFGMEKKSIPTDAVITGTGFVDGRPVAAFSQDFGVAGGSLGDIHSKKICHTLDHAAKAGVPVVGFNDSGGARIQEGVGALAAYGQVFYRNVQLSGVVPQISVIAGPCAGGAAYSPALTDFLIMTREHAQMFICGPEVIRAVTGQVTTMEEIGSAEAHASVSGNIHFIAEDDADAVRIVHRLLSFLPSNNMMDPPHHIDPNLSIADDPALDDLIPENPKTPFDCREVIARLADDGDFMEVMARFAANIVVGFGRIGGVVVGFVSNQPTVKAGTLDIDASDKAARFVRFCNVFNIPLINLVDVPGFLPGITEERRGIIRHGAKMLFAYASATVPKITVIMRKAYGGAYLAMCSQDMGADRVLAWPSAEIAVMGAEGAVNILYRKDLAAAEDRHARATELADEYRAQFASPYLSAGMLFVSDIIQPRQTRSSIALTLRGLLSKRETRPPKKHGNIPL</sequence>
<keyword evidence="5" id="KW-1185">Reference proteome</keyword>
<dbReference type="PANTHER" id="PTHR43842">
    <property type="entry name" value="PROPIONYL-COA CARBOXYLASE BETA CHAIN"/>
    <property type="match status" value="1"/>
</dbReference>
<organism evidence="4 5">
    <name type="scientific">Rhodobium orientis</name>
    <dbReference type="NCBI Taxonomy" id="34017"/>
    <lineage>
        <taxon>Bacteria</taxon>
        <taxon>Pseudomonadati</taxon>
        <taxon>Pseudomonadota</taxon>
        <taxon>Alphaproteobacteria</taxon>
        <taxon>Hyphomicrobiales</taxon>
        <taxon>Rhodobiaceae</taxon>
        <taxon>Rhodobium</taxon>
    </lineage>
</organism>
<dbReference type="InterPro" id="IPR034733">
    <property type="entry name" value="AcCoA_carboxyl_beta"/>
</dbReference>
<dbReference type="GO" id="GO:0004658">
    <property type="term" value="F:propionyl-CoA carboxylase activity"/>
    <property type="evidence" value="ECO:0007669"/>
    <property type="project" value="TreeGrafter"/>
</dbReference>
<reference evidence="4 5" key="1">
    <citation type="submission" date="2017-07" db="EMBL/GenBank/DDBJ databases">
        <title>Draft Genome Sequences of Select Purple Nonsulfur Bacteria.</title>
        <authorList>
            <person name="Lasarre B."/>
            <person name="Mckinlay J.B."/>
        </authorList>
    </citation>
    <scope>NUCLEOTIDE SEQUENCE [LARGE SCALE GENOMIC DNA]</scope>
    <source>
        <strain evidence="4 5">DSM 11290</strain>
    </source>
</reference>
<evidence type="ECO:0000259" key="3">
    <source>
        <dbReference type="PROSITE" id="PS50989"/>
    </source>
</evidence>
<gene>
    <name evidence="4" type="ORF">CH339_06600</name>
</gene>
<dbReference type="PANTHER" id="PTHR43842:SF2">
    <property type="entry name" value="PROPIONYL-COA CARBOXYLASE BETA CHAIN, MITOCHONDRIAL"/>
    <property type="match status" value="1"/>
</dbReference>
<dbReference type="SUPFAM" id="SSF52096">
    <property type="entry name" value="ClpP/crotonase"/>
    <property type="match status" value="2"/>
</dbReference>
<evidence type="ECO:0000313" key="5">
    <source>
        <dbReference type="Proteomes" id="UP000249299"/>
    </source>
</evidence>
<accession>A0A327JSW0</accession>
<dbReference type="PROSITE" id="PS50980">
    <property type="entry name" value="COA_CT_NTER"/>
    <property type="match status" value="1"/>
</dbReference>
<evidence type="ECO:0000313" key="4">
    <source>
        <dbReference type="EMBL" id="RAI28543.1"/>
    </source>
</evidence>
<feature type="domain" description="CoA carboxyltransferase C-terminal" evidence="3">
    <location>
        <begin position="271"/>
        <end position="507"/>
    </location>
</feature>
<feature type="region of interest" description="Disordered" evidence="1">
    <location>
        <begin position="16"/>
        <end position="35"/>
    </location>
</feature>
<dbReference type="InterPro" id="IPR029045">
    <property type="entry name" value="ClpP/crotonase-like_dom_sf"/>
</dbReference>
<dbReference type="OrthoDB" id="9803706at2"/>
<dbReference type="EMBL" id="NPEV01000009">
    <property type="protein sequence ID" value="RAI28543.1"/>
    <property type="molecule type" value="Genomic_DNA"/>
</dbReference>
<comment type="caution">
    <text evidence="4">The sequence shown here is derived from an EMBL/GenBank/DDBJ whole genome shotgun (WGS) entry which is preliminary data.</text>
</comment>
<protein>
    <submittedName>
        <fullName evidence="4">Methylmalonyl-CoA carboxyltransferase</fullName>
    </submittedName>
</protein>
<evidence type="ECO:0000259" key="2">
    <source>
        <dbReference type="PROSITE" id="PS50980"/>
    </source>
</evidence>
<dbReference type="InterPro" id="IPR011762">
    <property type="entry name" value="COA_CT_N"/>
</dbReference>
<proteinExistence type="predicted"/>
<name>A0A327JSW0_9HYPH</name>
<dbReference type="AlphaFoldDB" id="A0A327JSW0"/>
<dbReference type="Proteomes" id="UP000249299">
    <property type="component" value="Unassembled WGS sequence"/>
</dbReference>
<keyword evidence="4" id="KW-0808">Transferase</keyword>
<dbReference type="GO" id="GO:0016740">
    <property type="term" value="F:transferase activity"/>
    <property type="evidence" value="ECO:0007669"/>
    <property type="project" value="UniProtKB-KW"/>
</dbReference>
<dbReference type="InterPro" id="IPR051047">
    <property type="entry name" value="AccD/PCCB"/>
</dbReference>
<evidence type="ECO:0000256" key="1">
    <source>
        <dbReference type="SAM" id="MobiDB-lite"/>
    </source>
</evidence>
<dbReference type="RefSeq" id="WP_111433538.1">
    <property type="nucleotide sequence ID" value="NZ_JACIGG010000010.1"/>
</dbReference>
<dbReference type="InterPro" id="IPR011763">
    <property type="entry name" value="COA_CT_C"/>
</dbReference>
<dbReference type="GO" id="GO:0009317">
    <property type="term" value="C:acetyl-CoA carboxylase complex"/>
    <property type="evidence" value="ECO:0007669"/>
    <property type="project" value="TreeGrafter"/>
</dbReference>